<feature type="transmembrane region" description="Helical" evidence="1">
    <location>
        <begin position="12"/>
        <end position="39"/>
    </location>
</feature>
<dbReference type="AlphaFoldDB" id="A0A423PUR8"/>
<keyword evidence="3" id="KW-1185">Reference proteome</keyword>
<evidence type="ECO:0000313" key="2">
    <source>
        <dbReference type="EMBL" id="ROO29272.1"/>
    </source>
</evidence>
<evidence type="ECO:0000313" key="3">
    <source>
        <dbReference type="Proteomes" id="UP000283993"/>
    </source>
</evidence>
<organism evidence="2 3">
    <name type="scientific">Salinisphaera orenii MK-B5</name>
    <dbReference type="NCBI Taxonomy" id="856730"/>
    <lineage>
        <taxon>Bacteria</taxon>
        <taxon>Pseudomonadati</taxon>
        <taxon>Pseudomonadota</taxon>
        <taxon>Gammaproteobacteria</taxon>
        <taxon>Salinisphaerales</taxon>
        <taxon>Salinisphaeraceae</taxon>
        <taxon>Salinisphaera</taxon>
    </lineage>
</organism>
<keyword evidence="1" id="KW-0812">Transmembrane</keyword>
<gene>
    <name evidence="2" type="ORF">SAOR_03730</name>
</gene>
<dbReference type="Proteomes" id="UP000283993">
    <property type="component" value="Unassembled WGS sequence"/>
</dbReference>
<comment type="caution">
    <text evidence="2">The sequence shown here is derived from an EMBL/GenBank/DDBJ whole genome shotgun (WGS) entry which is preliminary data.</text>
</comment>
<name>A0A423PUR8_9GAMM</name>
<reference evidence="2 3" key="1">
    <citation type="submission" date="2013-10" db="EMBL/GenBank/DDBJ databases">
        <title>Salinisphaera orenii MK-B5 Genome Sequencing.</title>
        <authorList>
            <person name="Lai Q."/>
            <person name="Li C."/>
            <person name="Shao Z."/>
        </authorList>
    </citation>
    <scope>NUCLEOTIDE SEQUENCE [LARGE SCALE GENOMIC DNA]</scope>
    <source>
        <strain evidence="2 3">MK-B5</strain>
    </source>
</reference>
<evidence type="ECO:0000256" key="1">
    <source>
        <dbReference type="SAM" id="Phobius"/>
    </source>
</evidence>
<keyword evidence="1" id="KW-0472">Membrane</keyword>
<sequence>MNAKAILAKAFSLNVVIWLGMLTAFAGLLCCAAGVYMLLAEQFTPAEAALITGGGLIGLVVLLLVIVLIASAGGQKSKAKQLRRNPDNMLEQQLRPVIGDQATNWAKRNTGLAVVGALSAGVILTASPRIRSLLMGAAGPLATRKAIQALQDLSDNGD</sequence>
<keyword evidence="1" id="KW-1133">Transmembrane helix</keyword>
<accession>A0A423PUR8</accession>
<proteinExistence type="predicted"/>
<protein>
    <submittedName>
        <fullName evidence="2">Uncharacterized protein</fullName>
    </submittedName>
</protein>
<feature type="transmembrane region" description="Helical" evidence="1">
    <location>
        <begin position="51"/>
        <end position="74"/>
    </location>
</feature>
<dbReference type="EMBL" id="AYKH01000005">
    <property type="protein sequence ID" value="ROO29272.1"/>
    <property type="molecule type" value="Genomic_DNA"/>
</dbReference>
<dbReference type="RefSeq" id="WP_123630283.1">
    <property type="nucleotide sequence ID" value="NZ_AYKH01000005.1"/>
</dbReference>